<evidence type="ECO:0000313" key="2">
    <source>
        <dbReference type="Proteomes" id="UP000729402"/>
    </source>
</evidence>
<dbReference type="EMBL" id="JAAALK010000283">
    <property type="protein sequence ID" value="KAG8076303.1"/>
    <property type="molecule type" value="Genomic_DNA"/>
</dbReference>
<proteinExistence type="predicted"/>
<reference evidence="1" key="1">
    <citation type="journal article" date="2021" name="bioRxiv">
        <title>Whole Genome Assembly and Annotation of Northern Wild Rice, Zizania palustris L., Supports a Whole Genome Duplication in the Zizania Genus.</title>
        <authorList>
            <person name="Haas M."/>
            <person name="Kono T."/>
            <person name="Macchietto M."/>
            <person name="Millas R."/>
            <person name="McGilp L."/>
            <person name="Shao M."/>
            <person name="Duquette J."/>
            <person name="Hirsch C.N."/>
            <person name="Kimball J."/>
        </authorList>
    </citation>
    <scope>NUCLEOTIDE SEQUENCE</scope>
    <source>
        <tissue evidence="1">Fresh leaf tissue</tissue>
    </source>
</reference>
<protein>
    <submittedName>
        <fullName evidence="1">Uncharacterized protein</fullName>
    </submittedName>
</protein>
<evidence type="ECO:0000313" key="1">
    <source>
        <dbReference type="EMBL" id="KAG8076303.1"/>
    </source>
</evidence>
<organism evidence="1 2">
    <name type="scientific">Zizania palustris</name>
    <name type="common">Northern wild rice</name>
    <dbReference type="NCBI Taxonomy" id="103762"/>
    <lineage>
        <taxon>Eukaryota</taxon>
        <taxon>Viridiplantae</taxon>
        <taxon>Streptophyta</taxon>
        <taxon>Embryophyta</taxon>
        <taxon>Tracheophyta</taxon>
        <taxon>Spermatophyta</taxon>
        <taxon>Magnoliopsida</taxon>
        <taxon>Liliopsida</taxon>
        <taxon>Poales</taxon>
        <taxon>Poaceae</taxon>
        <taxon>BOP clade</taxon>
        <taxon>Oryzoideae</taxon>
        <taxon>Oryzeae</taxon>
        <taxon>Zizaniinae</taxon>
        <taxon>Zizania</taxon>
    </lineage>
</organism>
<comment type="caution">
    <text evidence="1">The sequence shown here is derived from an EMBL/GenBank/DDBJ whole genome shotgun (WGS) entry which is preliminary data.</text>
</comment>
<accession>A0A8J5SMI9</accession>
<name>A0A8J5SMI9_ZIZPA</name>
<gene>
    <name evidence="1" type="ORF">GUJ93_ZPchr0006g46109</name>
</gene>
<dbReference type="AlphaFoldDB" id="A0A8J5SMI9"/>
<keyword evidence="2" id="KW-1185">Reference proteome</keyword>
<dbReference type="Proteomes" id="UP000729402">
    <property type="component" value="Unassembled WGS sequence"/>
</dbReference>
<reference evidence="1" key="2">
    <citation type="submission" date="2021-02" db="EMBL/GenBank/DDBJ databases">
        <authorList>
            <person name="Kimball J.A."/>
            <person name="Haas M.W."/>
            <person name="Macchietto M."/>
            <person name="Kono T."/>
            <person name="Duquette J."/>
            <person name="Shao M."/>
        </authorList>
    </citation>
    <scope>NUCLEOTIDE SEQUENCE</scope>
    <source>
        <tissue evidence="1">Fresh leaf tissue</tissue>
    </source>
</reference>
<sequence>MGESDQDKVFVENEKVDILDFMKDSSDGGDTKESEGGFCMLGKKAKESGSVVGVNVIQGGQRGSKVDKGKKGADG</sequence>